<dbReference type="InterPro" id="IPR048367">
    <property type="entry name" value="TNP-like_RNaseH_C"/>
</dbReference>
<dbReference type="Pfam" id="PF21787">
    <property type="entry name" value="TNP-like_RNaseH_N"/>
    <property type="match status" value="1"/>
</dbReference>
<reference evidence="4" key="1">
    <citation type="submission" date="2020-04" db="EMBL/GenBank/DDBJ databases">
        <authorList>
            <person name="Alioto T."/>
            <person name="Alioto T."/>
            <person name="Gomez Garrido J."/>
        </authorList>
    </citation>
    <scope>NUCLEOTIDE SEQUENCE</scope>
    <source>
        <strain evidence="4">A484AB</strain>
    </source>
</reference>
<protein>
    <submittedName>
        <fullName evidence="4">Uncharacterized protein</fullName>
    </submittedName>
</protein>
<evidence type="ECO:0000313" key="5">
    <source>
        <dbReference type="Proteomes" id="UP001152795"/>
    </source>
</evidence>
<dbReference type="PANTHER" id="PTHR47577:SF2">
    <property type="entry name" value="THAP DOMAIN CONTAINING 9"/>
    <property type="match status" value="1"/>
</dbReference>
<organism evidence="4 5">
    <name type="scientific">Paramuricea clavata</name>
    <name type="common">Red gorgonian</name>
    <name type="synonym">Violescent sea-whip</name>
    <dbReference type="NCBI Taxonomy" id="317549"/>
    <lineage>
        <taxon>Eukaryota</taxon>
        <taxon>Metazoa</taxon>
        <taxon>Cnidaria</taxon>
        <taxon>Anthozoa</taxon>
        <taxon>Octocorallia</taxon>
        <taxon>Malacalcyonacea</taxon>
        <taxon>Plexauridae</taxon>
        <taxon>Paramuricea</taxon>
    </lineage>
</organism>
<dbReference type="AlphaFoldDB" id="A0A7D9M120"/>
<evidence type="ECO:0000259" key="3">
    <source>
        <dbReference type="Pfam" id="PF21789"/>
    </source>
</evidence>
<feature type="domain" description="Transposable element P transposase-like RNase H" evidence="1">
    <location>
        <begin position="16"/>
        <end position="83"/>
    </location>
</feature>
<comment type="caution">
    <text evidence="4">The sequence shown here is derived from an EMBL/GenBank/DDBJ whole genome shotgun (WGS) entry which is preliminary data.</text>
</comment>
<dbReference type="PANTHER" id="PTHR47577">
    <property type="entry name" value="THAP DOMAIN-CONTAINING PROTEIN 6"/>
    <property type="match status" value="1"/>
</dbReference>
<evidence type="ECO:0000259" key="2">
    <source>
        <dbReference type="Pfam" id="PF21788"/>
    </source>
</evidence>
<proteinExistence type="predicted"/>
<evidence type="ECO:0000259" key="1">
    <source>
        <dbReference type="Pfam" id="PF21787"/>
    </source>
</evidence>
<dbReference type="Proteomes" id="UP001152795">
    <property type="component" value="Unassembled WGS sequence"/>
</dbReference>
<sequence>MELYQQKSRIYLHPKQLSFFLLVGAQSHWKCPTEYFLADKMSGKTQAQLVRIALEMAVEAGLRVWSITTDGTTVNISMFQELGCNFTTSYDSMVTKFKHPTENYYVYAILDPCHMLKLARNALAHLTSFVDEENKLIKWNFFTSLNTIQESEGFTLANKLSSKHLKFERHKMNVKLAAQTLSSSVADAIEFLEASMKLNQFQDSVGTVKFVRTIDHLFDFLNFHNPLGFKQPLRPESRETWEDILRSTAKYLLGLKTHADSQQLLSTHSHKTFVIGFVTCIKSTIEMANEMFTSINQPFKYLLTYKFSQDHIELLFSCIRAKGGWNNNPNCLQLKYAIRKMLLRNAVTASKNANCPTFSNYPTTVIPFFHTRKHKAPLKEAAPDDCHQQDDTAPEENLLLAHLNGPTTSEFLSNVLFYIGGYIVYKRVKQLTCSSCKNCLVSHFSTPTPDHDYCATKYNDVAAASAFTLFVNNGGLKIPSQSVYTVVEYAERVFKSNVCKGHQITREKQLKEKMIVNVCNHFVMDSSQSLFDDHEQGLNENVFEEDHRASLIKLIADILETAIVYLLQTV</sequence>
<dbReference type="EMBL" id="CACRXK020029509">
    <property type="protein sequence ID" value="CAB4042125.1"/>
    <property type="molecule type" value="Genomic_DNA"/>
</dbReference>
<feature type="domain" description="Transposable element P transposase-like RNase H C-terminal" evidence="3">
    <location>
        <begin position="305"/>
        <end position="337"/>
    </location>
</feature>
<evidence type="ECO:0000313" key="4">
    <source>
        <dbReference type="EMBL" id="CAB4042125.1"/>
    </source>
</evidence>
<keyword evidence="5" id="KW-1185">Reference proteome</keyword>
<dbReference type="InterPro" id="IPR048366">
    <property type="entry name" value="TNP-like_GBD"/>
</dbReference>
<accession>A0A7D9M120</accession>
<name>A0A7D9M120_PARCT</name>
<dbReference type="Pfam" id="PF21788">
    <property type="entry name" value="TNP-like_GBD"/>
    <property type="match status" value="1"/>
</dbReference>
<dbReference type="Pfam" id="PF21789">
    <property type="entry name" value="TNP-like_RNaseH_C"/>
    <property type="match status" value="1"/>
</dbReference>
<gene>
    <name evidence="4" type="ORF">PACLA_8A060947</name>
</gene>
<dbReference type="InterPro" id="IPR048365">
    <property type="entry name" value="TNP-like_RNaseH_N"/>
</dbReference>
<feature type="domain" description="Transposable element P transposase-like GTP-binding insertion" evidence="2">
    <location>
        <begin position="113"/>
        <end position="228"/>
    </location>
</feature>
<dbReference type="OrthoDB" id="7312725at2759"/>